<dbReference type="EMBL" id="SPVI01000139">
    <property type="protein sequence ID" value="TFW37270.1"/>
    <property type="molecule type" value="Genomic_DNA"/>
</dbReference>
<comment type="caution">
    <text evidence="2">The sequence shown here is derived from an EMBL/GenBank/DDBJ whole genome shotgun (WGS) entry which is preliminary data.</text>
</comment>
<feature type="region of interest" description="Disordered" evidence="1">
    <location>
        <begin position="1"/>
        <end position="37"/>
    </location>
</feature>
<accession>A0A4Y9T6Z5</accession>
<dbReference type="Pfam" id="PF07044">
    <property type="entry name" value="DUF1329"/>
    <property type="match status" value="1"/>
</dbReference>
<dbReference type="AlphaFoldDB" id="A0A4Y9T6Z5"/>
<dbReference type="Proteomes" id="UP000297322">
    <property type="component" value="Unassembled WGS sequence"/>
</dbReference>
<proteinExistence type="predicted"/>
<feature type="non-terminal residue" evidence="2">
    <location>
        <position position="1"/>
    </location>
</feature>
<feature type="non-terminal residue" evidence="2">
    <location>
        <position position="154"/>
    </location>
</feature>
<protein>
    <submittedName>
        <fullName evidence="2">DUF1329 domain-containing protein</fullName>
    </submittedName>
</protein>
<evidence type="ECO:0000313" key="2">
    <source>
        <dbReference type="EMBL" id="TFW37270.1"/>
    </source>
</evidence>
<evidence type="ECO:0000256" key="1">
    <source>
        <dbReference type="SAM" id="MobiDB-lite"/>
    </source>
</evidence>
<name>A0A4Y9T6Z5_PSEFL</name>
<sequence length="154" mass="16389">PFGAQRAGNADGSIPEWKGGLTQADPSYKEGGKRSDPFAADQAQLTITAQNMAQYADKLSAGTQAMLKKYPDSYKVVVYPTRRSAAAPQSIYDATFANATGGKLVNGPAGSMPLGAAGGIPFPIPQNGEEAIWNHLLRWRGASWHANFSQYLTT</sequence>
<evidence type="ECO:0000313" key="3">
    <source>
        <dbReference type="Proteomes" id="UP000297322"/>
    </source>
</evidence>
<dbReference type="RefSeq" id="WP_135197080.1">
    <property type="nucleotide sequence ID" value="NZ_SPVI01000139.1"/>
</dbReference>
<reference evidence="2 3" key="1">
    <citation type="submission" date="2019-03" db="EMBL/GenBank/DDBJ databases">
        <title>Biocontrol and xenobiotic degradation properties of endophytic Pseudomonas fluorescens strain BRZ63.</title>
        <authorList>
            <person name="Chlebek D.A."/>
            <person name="Pinski A."/>
            <person name="Zur J.P."/>
            <person name="Michalska J."/>
            <person name="Hupert-Kocurek K.T."/>
        </authorList>
    </citation>
    <scope>NUCLEOTIDE SEQUENCE [LARGE SCALE GENOMIC DNA]</scope>
    <source>
        <strain evidence="2 3">BRZ63</strain>
    </source>
</reference>
<gene>
    <name evidence="2" type="ORF">E4T65_29425</name>
</gene>
<feature type="compositionally biased region" description="Basic and acidic residues" evidence="1">
    <location>
        <begin position="27"/>
        <end position="36"/>
    </location>
</feature>
<dbReference type="InterPro" id="IPR010752">
    <property type="entry name" value="DUF1329"/>
</dbReference>
<organism evidence="2 3">
    <name type="scientific">Pseudomonas fluorescens</name>
    <dbReference type="NCBI Taxonomy" id="294"/>
    <lineage>
        <taxon>Bacteria</taxon>
        <taxon>Pseudomonadati</taxon>
        <taxon>Pseudomonadota</taxon>
        <taxon>Gammaproteobacteria</taxon>
        <taxon>Pseudomonadales</taxon>
        <taxon>Pseudomonadaceae</taxon>
        <taxon>Pseudomonas</taxon>
    </lineage>
</organism>